<dbReference type="InterPro" id="IPR036291">
    <property type="entry name" value="NAD(P)-bd_dom_sf"/>
</dbReference>
<dbReference type="AlphaFoldDB" id="A0A1H6S8M6"/>
<feature type="domain" description="NAD-dependent epimerase/dehydratase" evidence="1">
    <location>
        <begin position="5"/>
        <end position="161"/>
    </location>
</feature>
<name>A0A1H6S8M6_9EURY</name>
<dbReference type="EMBL" id="FNYR01000004">
    <property type="protein sequence ID" value="SEI63146.1"/>
    <property type="molecule type" value="Genomic_DNA"/>
</dbReference>
<evidence type="ECO:0000313" key="3">
    <source>
        <dbReference type="Proteomes" id="UP000198888"/>
    </source>
</evidence>
<proteinExistence type="predicted"/>
<dbReference type="GO" id="GO:0044877">
    <property type="term" value="F:protein-containing complex binding"/>
    <property type="evidence" value="ECO:0007669"/>
    <property type="project" value="TreeGrafter"/>
</dbReference>
<reference evidence="2 3" key="1">
    <citation type="submission" date="2016-10" db="EMBL/GenBank/DDBJ databases">
        <authorList>
            <person name="de Groot N.N."/>
        </authorList>
    </citation>
    <scope>NUCLEOTIDE SEQUENCE [LARGE SCALE GENOMIC DNA]</scope>
    <source>
        <strain evidence="2 3">DSM 22187</strain>
    </source>
</reference>
<sequence>MARLLVVGGSGFIGRAICRQAVAAGHEVRSVSRSGRPEIASGRWVEAVEWTSADLFSPHAWRDRLRGVDAVIHSVGIAHEKPKQGATYERCNGDSAIITALEAERAGVETYVFLSSAANYPTARRAYLRSKRRAERAVEDLNMETVVLRPGAVYGPGQPHFPEPFNWLCRLVAEIEPLAERLGDRRPLSVDRVADVALESAVDPDTRLLTVEDIARK</sequence>
<dbReference type="InterPro" id="IPR051207">
    <property type="entry name" value="ComplexI_NDUFA9_subunit"/>
</dbReference>
<dbReference type="SUPFAM" id="SSF51735">
    <property type="entry name" value="NAD(P)-binding Rossmann-fold domains"/>
    <property type="match status" value="1"/>
</dbReference>
<dbReference type="PANTHER" id="PTHR12126">
    <property type="entry name" value="NADH-UBIQUINONE OXIDOREDUCTASE 39 KDA SUBUNIT-RELATED"/>
    <property type="match status" value="1"/>
</dbReference>
<dbReference type="Proteomes" id="UP000198888">
    <property type="component" value="Unassembled WGS sequence"/>
</dbReference>
<dbReference type="Gene3D" id="3.40.50.720">
    <property type="entry name" value="NAD(P)-binding Rossmann-like Domain"/>
    <property type="match status" value="1"/>
</dbReference>
<dbReference type="GeneID" id="35001895"/>
<keyword evidence="3" id="KW-1185">Reference proteome</keyword>
<accession>A0A1H6S8M6</accession>
<dbReference type="InterPro" id="IPR001509">
    <property type="entry name" value="Epimerase_deHydtase"/>
</dbReference>
<dbReference type="PANTHER" id="PTHR12126:SF16">
    <property type="entry name" value="MIOREX COMPLEX COMPONENT 2"/>
    <property type="match status" value="1"/>
</dbReference>
<dbReference type="RefSeq" id="WP_089671253.1">
    <property type="nucleotide sequence ID" value="NZ_CP024845.1"/>
</dbReference>
<dbReference type="STRING" id="1073996.SAMN05444271_104116"/>
<evidence type="ECO:0000313" key="2">
    <source>
        <dbReference type="EMBL" id="SEI63146.1"/>
    </source>
</evidence>
<organism evidence="2 3">
    <name type="scientific">Halohasta litchfieldiae</name>
    <dbReference type="NCBI Taxonomy" id="1073996"/>
    <lineage>
        <taxon>Archaea</taxon>
        <taxon>Methanobacteriati</taxon>
        <taxon>Methanobacteriota</taxon>
        <taxon>Stenosarchaea group</taxon>
        <taxon>Halobacteria</taxon>
        <taxon>Halobacteriales</taxon>
        <taxon>Haloferacaceae</taxon>
        <taxon>Halohasta</taxon>
    </lineage>
</organism>
<dbReference type="OrthoDB" id="200501at2157"/>
<gene>
    <name evidence="2" type="ORF">SAMN05444271_104116</name>
</gene>
<accession>A0A2H4Q0I0</accession>
<dbReference type="Pfam" id="PF01370">
    <property type="entry name" value="Epimerase"/>
    <property type="match status" value="1"/>
</dbReference>
<dbReference type="KEGG" id="hae:halTADL_1080"/>
<evidence type="ECO:0000259" key="1">
    <source>
        <dbReference type="Pfam" id="PF01370"/>
    </source>
</evidence>
<protein>
    <submittedName>
        <fullName evidence="2">NADH dehydrogenase</fullName>
    </submittedName>
</protein>